<name>A0A1G2RLZ1_9BACT</name>
<proteinExistence type="predicted"/>
<accession>A0A1G2RLZ1</accession>
<protein>
    <submittedName>
        <fullName evidence="1">Uncharacterized protein</fullName>
    </submittedName>
</protein>
<reference evidence="1 2" key="1">
    <citation type="journal article" date="2016" name="Nat. Commun.">
        <title>Thousands of microbial genomes shed light on interconnected biogeochemical processes in an aquifer system.</title>
        <authorList>
            <person name="Anantharaman K."/>
            <person name="Brown C.T."/>
            <person name="Hug L.A."/>
            <person name="Sharon I."/>
            <person name="Castelle C.J."/>
            <person name="Probst A.J."/>
            <person name="Thomas B.C."/>
            <person name="Singh A."/>
            <person name="Wilkins M.J."/>
            <person name="Karaoz U."/>
            <person name="Brodie E.L."/>
            <person name="Williams K.H."/>
            <person name="Hubbard S.S."/>
            <person name="Banfield J.F."/>
        </authorList>
    </citation>
    <scope>NUCLEOTIDE SEQUENCE [LARGE SCALE GENOMIC DNA]</scope>
</reference>
<dbReference type="EMBL" id="MHUH01000017">
    <property type="protein sequence ID" value="OHA73508.1"/>
    <property type="molecule type" value="Genomic_DNA"/>
</dbReference>
<dbReference type="Proteomes" id="UP000178421">
    <property type="component" value="Unassembled WGS sequence"/>
</dbReference>
<organism evidence="1 2">
    <name type="scientific">Candidatus Wildermuthbacteria bacterium RIFCSPLOWO2_01_FULL_48_29</name>
    <dbReference type="NCBI Taxonomy" id="1802462"/>
    <lineage>
        <taxon>Bacteria</taxon>
        <taxon>Candidatus Wildermuthiibacteriota</taxon>
    </lineage>
</organism>
<dbReference type="AlphaFoldDB" id="A0A1G2RLZ1"/>
<comment type="caution">
    <text evidence="1">The sequence shown here is derived from an EMBL/GenBank/DDBJ whole genome shotgun (WGS) entry which is preliminary data.</text>
</comment>
<sequence length="70" mass="7491">MGIGLAFVAGTHMIAMGLGVVPIPGIEGSLEPTAKFLFFIAVGVRLHLLVREIEIVELCKNCRVELTLDA</sequence>
<evidence type="ECO:0000313" key="1">
    <source>
        <dbReference type="EMBL" id="OHA73508.1"/>
    </source>
</evidence>
<evidence type="ECO:0000313" key="2">
    <source>
        <dbReference type="Proteomes" id="UP000178421"/>
    </source>
</evidence>
<gene>
    <name evidence="1" type="ORF">A2940_02270</name>
</gene>